<accession>A0A0E9VA18</accession>
<reference evidence="1" key="1">
    <citation type="submission" date="2014-11" db="EMBL/GenBank/DDBJ databases">
        <authorList>
            <person name="Amaro Gonzalez C."/>
        </authorList>
    </citation>
    <scope>NUCLEOTIDE SEQUENCE</scope>
</reference>
<organism evidence="1">
    <name type="scientific">Anguilla anguilla</name>
    <name type="common">European freshwater eel</name>
    <name type="synonym">Muraena anguilla</name>
    <dbReference type="NCBI Taxonomy" id="7936"/>
    <lineage>
        <taxon>Eukaryota</taxon>
        <taxon>Metazoa</taxon>
        <taxon>Chordata</taxon>
        <taxon>Craniata</taxon>
        <taxon>Vertebrata</taxon>
        <taxon>Euteleostomi</taxon>
        <taxon>Actinopterygii</taxon>
        <taxon>Neopterygii</taxon>
        <taxon>Teleostei</taxon>
        <taxon>Anguilliformes</taxon>
        <taxon>Anguillidae</taxon>
        <taxon>Anguilla</taxon>
    </lineage>
</organism>
<dbReference type="EMBL" id="GBXM01033690">
    <property type="protein sequence ID" value="JAH74887.1"/>
    <property type="molecule type" value="Transcribed_RNA"/>
</dbReference>
<name>A0A0E9VA18_ANGAN</name>
<protein>
    <submittedName>
        <fullName evidence="1">Uncharacterized protein</fullName>
    </submittedName>
</protein>
<sequence>MSVIFGSAIKRKTRVLTCVAFRYPSVEVRVTVRETKTQT</sequence>
<evidence type="ECO:0000313" key="1">
    <source>
        <dbReference type="EMBL" id="JAH74887.1"/>
    </source>
</evidence>
<reference evidence="1" key="2">
    <citation type="journal article" date="2015" name="Fish Shellfish Immunol.">
        <title>Early steps in the European eel (Anguilla anguilla)-Vibrio vulnificus interaction in the gills: Role of the RtxA13 toxin.</title>
        <authorList>
            <person name="Callol A."/>
            <person name="Pajuelo D."/>
            <person name="Ebbesson L."/>
            <person name="Teles M."/>
            <person name="MacKenzie S."/>
            <person name="Amaro C."/>
        </authorList>
    </citation>
    <scope>NUCLEOTIDE SEQUENCE</scope>
</reference>
<proteinExistence type="predicted"/>
<dbReference type="AlphaFoldDB" id="A0A0E9VA18"/>